<evidence type="ECO:0000256" key="1">
    <source>
        <dbReference type="SAM" id="SignalP"/>
    </source>
</evidence>
<evidence type="ECO:0000259" key="2">
    <source>
        <dbReference type="Pfam" id="PF05305"/>
    </source>
</evidence>
<sequence length="108" mass="11104">MKLTIACAATAAFAAVALVTAPAALADPEGDFLTVISDGGITWPSDKTAQVIETGYAVCQDWDNGATLMQEVTDLTGATGWSTDQAATFIGAATGAFCPEYEYIFDAA</sequence>
<evidence type="ECO:0000313" key="3">
    <source>
        <dbReference type="EMBL" id="NVN53586.1"/>
    </source>
</evidence>
<gene>
    <name evidence="3" type="ORF">HLY00_3936</name>
</gene>
<dbReference type="EMBL" id="JABFYL010000049">
    <property type="protein sequence ID" value="NVN53586.1"/>
    <property type="molecule type" value="Genomic_DNA"/>
</dbReference>
<keyword evidence="4" id="KW-1185">Reference proteome</keyword>
<reference evidence="3 4" key="1">
    <citation type="submission" date="2020-05" db="EMBL/GenBank/DDBJ databases">
        <title>Draft genome sequence of Mycobacterium hippocampi DL, isolated from European seabass, Dicentrarchus labrax, reared in fish farms.</title>
        <authorList>
            <person name="Stathopoulou P."/>
            <person name="Asimakis E."/>
            <person name="Tzokas K."/>
            <person name="Batargias C."/>
            <person name="Tsiamis G."/>
        </authorList>
    </citation>
    <scope>NUCLEOTIDE SEQUENCE [LARGE SCALE GENOMIC DNA]</scope>
    <source>
        <strain evidence="3 4">DL</strain>
    </source>
</reference>
<protein>
    <recommendedName>
        <fullName evidence="2">DUF732 domain-containing protein</fullName>
    </recommendedName>
</protein>
<name>A0A850Q1P6_9MYCO</name>
<accession>A0A850Q1P6</accession>
<proteinExistence type="predicted"/>
<comment type="caution">
    <text evidence="3">The sequence shown here is derived from an EMBL/GenBank/DDBJ whole genome shotgun (WGS) entry which is preliminary data.</text>
</comment>
<dbReference type="Pfam" id="PF05305">
    <property type="entry name" value="DUF732"/>
    <property type="match status" value="1"/>
</dbReference>
<keyword evidence="1" id="KW-0732">Signal</keyword>
<feature type="domain" description="DUF732" evidence="2">
    <location>
        <begin position="29"/>
        <end position="100"/>
    </location>
</feature>
<dbReference type="InterPro" id="IPR007969">
    <property type="entry name" value="DUF732"/>
</dbReference>
<dbReference type="RefSeq" id="WP_178361790.1">
    <property type="nucleotide sequence ID" value="NZ_JABFYL010000049.1"/>
</dbReference>
<feature type="signal peptide" evidence="1">
    <location>
        <begin position="1"/>
        <end position="26"/>
    </location>
</feature>
<evidence type="ECO:0000313" key="4">
    <source>
        <dbReference type="Proteomes" id="UP000570517"/>
    </source>
</evidence>
<dbReference type="AlphaFoldDB" id="A0A850Q1P6"/>
<feature type="chain" id="PRO_5032646979" description="DUF732 domain-containing protein" evidence="1">
    <location>
        <begin position="27"/>
        <end position="108"/>
    </location>
</feature>
<dbReference type="Proteomes" id="UP000570517">
    <property type="component" value="Unassembled WGS sequence"/>
</dbReference>
<organism evidence="3 4">
    <name type="scientific">Mycolicibacterium hippocampi</name>
    <dbReference type="NCBI Taxonomy" id="659824"/>
    <lineage>
        <taxon>Bacteria</taxon>
        <taxon>Bacillati</taxon>
        <taxon>Actinomycetota</taxon>
        <taxon>Actinomycetes</taxon>
        <taxon>Mycobacteriales</taxon>
        <taxon>Mycobacteriaceae</taxon>
        <taxon>Mycolicibacterium</taxon>
    </lineage>
</organism>